<feature type="transmembrane region" description="Helical" evidence="6">
    <location>
        <begin position="72"/>
        <end position="96"/>
    </location>
</feature>
<organism evidence="7 8">
    <name type="scientific">Cupriavidus phytorum</name>
    <dbReference type="NCBI Taxonomy" id="3024399"/>
    <lineage>
        <taxon>Bacteria</taxon>
        <taxon>Pseudomonadati</taxon>
        <taxon>Pseudomonadota</taxon>
        <taxon>Betaproteobacteria</taxon>
        <taxon>Burkholderiales</taxon>
        <taxon>Burkholderiaceae</taxon>
        <taxon>Cupriavidus</taxon>
    </lineage>
</organism>
<reference evidence="7" key="1">
    <citation type="submission" date="2018-06" db="EMBL/GenBank/DDBJ databases">
        <title>Genomic Encyclopedia of Type Strains, Phase IV (KMG-V): Genome sequencing to study the core and pangenomes of soil and plant-associated prokaryotes.</title>
        <authorList>
            <person name="Whitman W."/>
        </authorList>
    </citation>
    <scope>NUCLEOTIDE SEQUENCE [LARGE SCALE GENOMIC DNA]</scope>
    <source>
        <strain evidence="7">MLR2-44</strain>
    </source>
</reference>
<feature type="transmembrane region" description="Helical" evidence="6">
    <location>
        <begin position="102"/>
        <end position="120"/>
    </location>
</feature>
<dbReference type="Proteomes" id="UP000249638">
    <property type="component" value="Unassembled WGS sequence"/>
</dbReference>
<evidence type="ECO:0000256" key="5">
    <source>
        <dbReference type="ARBA" id="ARBA00023136"/>
    </source>
</evidence>
<keyword evidence="8" id="KW-1185">Reference proteome</keyword>
<feature type="transmembrane region" description="Helical" evidence="6">
    <location>
        <begin position="132"/>
        <end position="150"/>
    </location>
</feature>
<evidence type="ECO:0000256" key="3">
    <source>
        <dbReference type="ARBA" id="ARBA00022692"/>
    </source>
</evidence>
<feature type="transmembrane region" description="Helical" evidence="6">
    <location>
        <begin position="204"/>
        <end position="224"/>
    </location>
</feature>
<protein>
    <recommendedName>
        <fullName evidence="6">GDT1 family protein</fullName>
    </recommendedName>
</protein>
<comment type="similarity">
    <text evidence="2 6">Belongs to the GDT1 family.</text>
</comment>
<dbReference type="InterPro" id="IPR001727">
    <property type="entry name" value="GDT1-like"/>
</dbReference>
<dbReference type="GO" id="GO:0016020">
    <property type="term" value="C:membrane"/>
    <property type="evidence" value="ECO:0007669"/>
    <property type="project" value="UniProtKB-SubCell"/>
</dbReference>
<evidence type="ECO:0000256" key="1">
    <source>
        <dbReference type="ARBA" id="ARBA00004141"/>
    </source>
</evidence>
<dbReference type="Pfam" id="PF01169">
    <property type="entry name" value="GDT1"/>
    <property type="match status" value="2"/>
</dbReference>
<keyword evidence="3 6" id="KW-0812">Transmembrane</keyword>
<comment type="caution">
    <text evidence="7">The sequence shown here is derived from an EMBL/GenBank/DDBJ whole genome shotgun (WGS) entry which is preliminary data.</text>
</comment>
<dbReference type="PANTHER" id="PTHR12608">
    <property type="entry name" value="TRANSMEMBRANE PROTEIN HTP-1 RELATED"/>
    <property type="match status" value="1"/>
</dbReference>
<dbReference type="GO" id="GO:0046873">
    <property type="term" value="F:metal ion transmembrane transporter activity"/>
    <property type="evidence" value="ECO:0007669"/>
    <property type="project" value="InterPro"/>
</dbReference>
<gene>
    <name evidence="7" type="ORF">C7416_1056</name>
</gene>
<keyword evidence="4 6" id="KW-1133">Transmembrane helix</keyword>
<evidence type="ECO:0000256" key="2">
    <source>
        <dbReference type="ARBA" id="ARBA00009190"/>
    </source>
</evidence>
<sequence>MPGETDDQPFLAGPGKGCVIGISRCIAARLPHKTNMEAFLVSTGIVALAEMGDKTQLLSLVLAARYRKPVPIILGILIATLFNHGFAGALGGWITHVVGESLLRWILGLGFIAMAAWMLIPDKLDDAEQARLVKGFIGILGTTLVAFFFAEMGDKTQIATVALAARFSDAVLAVVMGTTFGMMIANAPAVLLGDRFANKMPIGLVHKVAAGIFLVLGVLALLNIGG</sequence>
<name>A0A2W7QRN8_9BURK</name>
<accession>A0A2W7QRN8</accession>
<dbReference type="EMBL" id="QKZN01000005">
    <property type="protein sequence ID" value="PZX27779.1"/>
    <property type="molecule type" value="Genomic_DNA"/>
</dbReference>
<feature type="transmembrane region" description="Helical" evidence="6">
    <location>
        <begin position="170"/>
        <end position="192"/>
    </location>
</feature>
<evidence type="ECO:0000256" key="4">
    <source>
        <dbReference type="ARBA" id="ARBA00022989"/>
    </source>
</evidence>
<keyword evidence="5 6" id="KW-0472">Membrane</keyword>
<dbReference type="PANTHER" id="PTHR12608:SF1">
    <property type="entry name" value="TRANSMEMBRANE PROTEIN 165"/>
    <property type="match status" value="1"/>
</dbReference>
<dbReference type="AlphaFoldDB" id="A0A2W7QRN8"/>
<evidence type="ECO:0000256" key="6">
    <source>
        <dbReference type="RuleBase" id="RU365102"/>
    </source>
</evidence>
<evidence type="ECO:0000313" key="7">
    <source>
        <dbReference type="EMBL" id="PZX27779.1"/>
    </source>
</evidence>
<evidence type="ECO:0000313" key="8">
    <source>
        <dbReference type="Proteomes" id="UP000249638"/>
    </source>
</evidence>
<proteinExistence type="inferred from homology"/>
<comment type="subcellular location">
    <subcellularLocation>
        <location evidence="1 6">Membrane</location>
        <topology evidence="1 6">Multi-pass membrane protein</topology>
    </subcellularLocation>
</comment>